<accession>A0A368Z0K6</accession>
<feature type="transmembrane region" description="Helical" evidence="2">
    <location>
        <begin position="65"/>
        <end position="87"/>
    </location>
</feature>
<gene>
    <name evidence="3" type="ORF">C7476_103292</name>
</gene>
<feature type="transmembrane region" description="Helical" evidence="2">
    <location>
        <begin position="40"/>
        <end position="59"/>
    </location>
</feature>
<feature type="compositionally biased region" description="Polar residues" evidence="1">
    <location>
        <begin position="203"/>
        <end position="215"/>
    </location>
</feature>
<keyword evidence="2" id="KW-1133">Transmembrane helix</keyword>
<comment type="caution">
    <text evidence="3">The sequence shown here is derived from an EMBL/GenBank/DDBJ whole genome shotgun (WGS) entry which is preliminary data.</text>
</comment>
<dbReference type="RefSeq" id="WP_114429289.1">
    <property type="nucleotide sequence ID" value="NZ_QPJM01000003.1"/>
</dbReference>
<keyword evidence="2" id="KW-0812">Transmembrane</keyword>
<sequence length="240" mass="26737">MSEEKRSNQESLPDYDDYREHRNLLDTIRREQRSTFDKQVLTLSTAALGFSVALLSFFYQKSPDLELRFIVISWIAFVLAISFNLFSYNTAELALKREIDDLDRQMVGQQKISEVNSWQRTTSILNTLVAIAFIVGAVGLLGFAYTNAEAGKLQQQISQTPFDNLELSNTPSSPSRLQGEMRNSGSNDPVKKDMNDAFKGPIDSNSVPTGMTAPSQPVPRPAMPQGLPNQSDAPKADDKK</sequence>
<proteinExistence type="predicted"/>
<feature type="region of interest" description="Disordered" evidence="1">
    <location>
        <begin position="163"/>
        <end position="240"/>
    </location>
</feature>
<organism evidence="3 4">
    <name type="scientific">Phyllobacterium bourgognense</name>
    <dbReference type="NCBI Taxonomy" id="314236"/>
    <lineage>
        <taxon>Bacteria</taxon>
        <taxon>Pseudomonadati</taxon>
        <taxon>Pseudomonadota</taxon>
        <taxon>Alphaproteobacteria</taxon>
        <taxon>Hyphomicrobiales</taxon>
        <taxon>Phyllobacteriaceae</taxon>
        <taxon>Phyllobacterium</taxon>
    </lineage>
</organism>
<protein>
    <submittedName>
        <fullName evidence="3">Uncharacterized protein</fullName>
    </submittedName>
</protein>
<feature type="compositionally biased region" description="Polar residues" evidence="1">
    <location>
        <begin position="163"/>
        <end position="187"/>
    </location>
</feature>
<evidence type="ECO:0000256" key="1">
    <source>
        <dbReference type="SAM" id="MobiDB-lite"/>
    </source>
</evidence>
<name>A0A368Z0K6_9HYPH</name>
<keyword evidence="4" id="KW-1185">Reference proteome</keyword>
<evidence type="ECO:0000313" key="4">
    <source>
        <dbReference type="Proteomes" id="UP000253324"/>
    </source>
</evidence>
<feature type="transmembrane region" description="Helical" evidence="2">
    <location>
        <begin position="124"/>
        <end position="145"/>
    </location>
</feature>
<evidence type="ECO:0000256" key="2">
    <source>
        <dbReference type="SAM" id="Phobius"/>
    </source>
</evidence>
<dbReference type="AlphaFoldDB" id="A0A368Z0K6"/>
<evidence type="ECO:0000313" key="3">
    <source>
        <dbReference type="EMBL" id="RCW85449.1"/>
    </source>
</evidence>
<keyword evidence="2" id="KW-0472">Membrane</keyword>
<dbReference type="Proteomes" id="UP000253324">
    <property type="component" value="Unassembled WGS sequence"/>
</dbReference>
<dbReference type="EMBL" id="QPJM01000003">
    <property type="protein sequence ID" value="RCW85449.1"/>
    <property type="molecule type" value="Genomic_DNA"/>
</dbReference>
<dbReference type="OrthoDB" id="9129368at2"/>
<reference evidence="3 4" key="1">
    <citation type="submission" date="2018-07" db="EMBL/GenBank/DDBJ databases">
        <title>Genomic Encyclopedia of Type Strains, Phase III (KMG-III): the genomes of soil and plant-associated and newly described type strains.</title>
        <authorList>
            <person name="Whitman W."/>
        </authorList>
    </citation>
    <scope>NUCLEOTIDE SEQUENCE [LARGE SCALE GENOMIC DNA]</scope>
    <source>
        <strain evidence="3 4">31-25a</strain>
    </source>
</reference>